<reference evidence="1" key="2">
    <citation type="submission" date="2023-05" db="EMBL/GenBank/DDBJ databases">
        <authorList>
            <consortium name="Lawrence Berkeley National Laboratory"/>
            <person name="Steindorff A."/>
            <person name="Hensen N."/>
            <person name="Bonometti L."/>
            <person name="Westerberg I."/>
            <person name="Brannstrom I.O."/>
            <person name="Guillou S."/>
            <person name="Cros-Aarteil S."/>
            <person name="Calhoun S."/>
            <person name="Haridas S."/>
            <person name="Kuo A."/>
            <person name="Mondo S."/>
            <person name="Pangilinan J."/>
            <person name="Riley R."/>
            <person name="Labutti K."/>
            <person name="Andreopoulos B."/>
            <person name="Lipzen A."/>
            <person name="Chen C."/>
            <person name="Yanf M."/>
            <person name="Daum C."/>
            <person name="Ng V."/>
            <person name="Clum A."/>
            <person name="Ohm R."/>
            <person name="Martin F."/>
            <person name="Silar P."/>
            <person name="Natvig D."/>
            <person name="Lalanne C."/>
            <person name="Gautier V."/>
            <person name="Ament-Velasquez S.L."/>
            <person name="Kruys A."/>
            <person name="Hutchinson M.I."/>
            <person name="Powell A.J."/>
            <person name="Barry K."/>
            <person name="Miller A.N."/>
            <person name="Grigoriev I.V."/>
            <person name="Debuchy R."/>
            <person name="Gladieux P."/>
            <person name="Thoren M.H."/>
            <person name="Johannesson H."/>
        </authorList>
    </citation>
    <scope>NUCLEOTIDE SEQUENCE</scope>
    <source>
        <strain evidence="1">PSN293</strain>
    </source>
</reference>
<evidence type="ECO:0000313" key="2">
    <source>
        <dbReference type="Proteomes" id="UP001301769"/>
    </source>
</evidence>
<accession>A0AAN7B444</accession>
<feature type="non-terminal residue" evidence="1">
    <location>
        <position position="1"/>
    </location>
</feature>
<feature type="non-terminal residue" evidence="1">
    <location>
        <position position="246"/>
    </location>
</feature>
<comment type="caution">
    <text evidence="1">The sequence shown here is derived from an EMBL/GenBank/DDBJ whole genome shotgun (WGS) entry which is preliminary data.</text>
</comment>
<dbReference type="EMBL" id="MU858210">
    <property type="protein sequence ID" value="KAK4209302.1"/>
    <property type="molecule type" value="Genomic_DNA"/>
</dbReference>
<name>A0AAN7B444_9PEZI</name>
<gene>
    <name evidence="1" type="ORF">QBC37DRAFT_237650</name>
</gene>
<organism evidence="1 2">
    <name type="scientific">Rhypophila decipiens</name>
    <dbReference type="NCBI Taxonomy" id="261697"/>
    <lineage>
        <taxon>Eukaryota</taxon>
        <taxon>Fungi</taxon>
        <taxon>Dikarya</taxon>
        <taxon>Ascomycota</taxon>
        <taxon>Pezizomycotina</taxon>
        <taxon>Sordariomycetes</taxon>
        <taxon>Sordariomycetidae</taxon>
        <taxon>Sordariales</taxon>
        <taxon>Naviculisporaceae</taxon>
        <taxon>Rhypophila</taxon>
    </lineage>
</organism>
<sequence>LRRLCLMLPFELTKSLVRHTLAYDMMQSTRPETYSADAKGVYAVGISIKHRNGKFLTGNEICAIVLLIKAYADAAEVYFNNGKKWNPKDPSDDVHRIDEQFRSKLTGLDEPPRWANSASTIPKLRALVQVLEELAAAAARAGRLDVPLTQSPLMVGCTQRPIDETVRQHIPASGLHSTTATYGLMLCAIQFHGKGKIVPESIAVPILATCEPEDLADGERLVTTLAQSLVNQTSFNIIELGGTKDS</sequence>
<reference evidence="1" key="1">
    <citation type="journal article" date="2023" name="Mol. Phylogenet. Evol.">
        <title>Genome-scale phylogeny and comparative genomics of the fungal order Sordariales.</title>
        <authorList>
            <person name="Hensen N."/>
            <person name="Bonometti L."/>
            <person name="Westerberg I."/>
            <person name="Brannstrom I.O."/>
            <person name="Guillou S."/>
            <person name="Cros-Aarteil S."/>
            <person name="Calhoun S."/>
            <person name="Haridas S."/>
            <person name="Kuo A."/>
            <person name="Mondo S."/>
            <person name="Pangilinan J."/>
            <person name="Riley R."/>
            <person name="LaButti K."/>
            <person name="Andreopoulos B."/>
            <person name="Lipzen A."/>
            <person name="Chen C."/>
            <person name="Yan M."/>
            <person name="Daum C."/>
            <person name="Ng V."/>
            <person name="Clum A."/>
            <person name="Steindorff A."/>
            <person name="Ohm R.A."/>
            <person name="Martin F."/>
            <person name="Silar P."/>
            <person name="Natvig D.O."/>
            <person name="Lalanne C."/>
            <person name="Gautier V."/>
            <person name="Ament-Velasquez S.L."/>
            <person name="Kruys A."/>
            <person name="Hutchinson M.I."/>
            <person name="Powell A.J."/>
            <person name="Barry K."/>
            <person name="Miller A.N."/>
            <person name="Grigoriev I.V."/>
            <person name="Debuchy R."/>
            <person name="Gladieux P."/>
            <person name="Hiltunen Thoren M."/>
            <person name="Johannesson H."/>
        </authorList>
    </citation>
    <scope>NUCLEOTIDE SEQUENCE</scope>
    <source>
        <strain evidence="1">PSN293</strain>
    </source>
</reference>
<keyword evidence="2" id="KW-1185">Reference proteome</keyword>
<evidence type="ECO:0000313" key="1">
    <source>
        <dbReference type="EMBL" id="KAK4209302.1"/>
    </source>
</evidence>
<proteinExistence type="predicted"/>
<dbReference type="AlphaFoldDB" id="A0AAN7B444"/>
<protein>
    <submittedName>
        <fullName evidence="1">Uncharacterized protein</fullName>
    </submittedName>
</protein>
<dbReference type="Proteomes" id="UP001301769">
    <property type="component" value="Unassembled WGS sequence"/>
</dbReference>